<protein>
    <submittedName>
        <fullName evidence="1">Uncharacterized protein</fullName>
    </submittedName>
</protein>
<evidence type="ECO:0000313" key="1">
    <source>
        <dbReference type="EMBL" id="TGD44734.1"/>
    </source>
</evidence>
<accession>A0ABY2KPV6</accession>
<proteinExistence type="predicted"/>
<dbReference type="EMBL" id="RPEM01000002">
    <property type="protein sequence ID" value="TGD44734.1"/>
    <property type="molecule type" value="Genomic_DNA"/>
</dbReference>
<name>A0ABY2KPV6_9RHOB</name>
<gene>
    <name evidence="1" type="ORF">EEB11_03975</name>
</gene>
<keyword evidence="2" id="KW-1185">Reference proteome</keyword>
<organism evidence="1 2">
    <name type="scientific">Pseudotabrizicola sediminis</name>
    <dbReference type="NCBI Taxonomy" id="2486418"/>
    <lineage>
        <taxon>Bacteria</taxon>
        <taxon>Pseudomonadati</taxon>
        <taxon>Pseudomonadota</taxon>
        <taxon>Alphaproteobacteria</taxon>
        <taxon>Rhodobacterales</taxon>
        <taxon>Paracoccaceae</taxon>
        <taxon>Pseudotabrizicola</taxon>
    </lineage>
</organism>
<comment type="caution">
    <text evidence="1">The sequence shown here is derived from an EMBL/GenBank/DDBJ whole genome shotgun (WGS) entry which is preliminary data.</text>
</comment>
<sequence length="128" mass="13907">MAGGIGEEILEAGAWMAMAKEQSLLVLIKRDQSGEDRLDTQDVMQQTGVCVAPLPGSARKDCAISSRMSQLFQSAMKACRINASNFIEGIDDDAGRSCSFEDAGFDWLGAKPRSKTCQQGRFSRPWLG</sequence>
<evidence type="ECO:0000313" key="2">
    <source>
        <dbReference type="Proteomes" id="UP000297741"/>
    </source>
</evidence>
<reference evidence="1 2" key="1">
    <citation type="submission" date="2018-11" db="EMBL/GenBank/DDBJ databases">
        <title>Tabrizicola sp. isolated from sediment of alpine lake.</title>
        <authorList>
            <person name="Liu Z."/>
        </authorList>
    </citation>
    <scope>NUCLEOTIDE SEQUENCE [LARGE SCALE GENOMIC DNA]</scope>
    <source>
        <strain evidence="1 2">DRYC-M-16</strain>
    </source>
</reference>
<dbReference type="Proteomes" id="UP000297741">
    <property type="component" value="Unassembled WGS sequence"/>
</dbReference>